<evidence type="ECO:0000313" key="2">
    <source>
        <dbReference type="Proteomes" id="UP001311232"/>
    </source>
</evidence>
<protein>
    <submittedName>
        <fullName evidence="1">Uncharacterized protein</fullName>
    </submittedName>
</protein>
<proteinExistence type="predicted"/>
<comment type="caution">
    <text evidence="1">The sequence shown here is derived from an EMBL/GenBank/DDBJ whole genome shotgun (WGS) entry which is preliminary data.</text>
</comment>
<name>A0AAV9S6M6_9TELE</name>
<accession>A0AAV9S6M6</accession>
<sequence length="110" mass="12626">MKMATRWKGLLPVPKLMYSLNSVQSQTCLIFTFPQPIFISNNNSPFFFWFSSHSYNPHVESVSLYELALSIQNIYTTVIVNLHVLQPVNIPSGQKERHKDAGPLEGFFSY</sequence>
<dbReference type="EMBL" id="JAHHUM010000869">
    <property type="protein sequence ID" value="KAK5616882.1"/>
    <property type="molecule type" value="Genomic_DNA"/>
</dbReference>
<dbReference type="Proteomes" id="UP001311232">
    <property type="component" value="Unassembled WGS sequence"/>
</dbReference>
<reference evidence="1 2" key="1">
    <citation type="submission" date="2021-06" db="EMBL/GenBank/DDBJ databases">
        <authorList>
            <person name="Palmer J.M."/>
        </authorList>
    </citation>
    <scope>NUCLEOTIDE SEQUENCE [LARGE SCALE GENOMIC DNA]</scope>
    <source>
        <strain evidence="1 2">MEX-2019</strain>
        <tissue evidence="1">Muscle</tissue>
    </source>
</reference>
<organism evidence="1 2">
    <name type="scientific">Crenichthys baileyi</name>
    <name type="common">White River springfish</name>
    <dbReference type="NCBI Taxonomy" id="28760"/>
    <lineage>
        <taxon>Eukaryota</taxon>
        <taxon>Metazoa</taxon>
        <taxon>Chordata</taxon>
        <taxon>Craniata</taxon>
        <taxon>Vertebrata</taxon>
        <taxon>Euteleostomi</taxon>
        <taxon>Actinopterygii</taxon>
        <taxon>Neopterygii</taxon>
        <taxon>Teleostei</taxon>
        <taxon>Neoteleostei</taxon>
        <taxon>Acanthomorphata</taxon>
        <taxon>Ovalentaria</taxon>
        <taxon>Atherinomorphae</taxon>
        <taxon>Cyprinodontiformes</taxon>
        <taxon>Goodeidae</taxon>
        <taxon>Crenichthys</taxon>
    </lineage>
</organism>
<keyword evidence="2" id="KW-1185">Reference proteome</keyword>
<gene>
    <name evidence="1" type="ORF">CRENBAI_015756</name>
</gene>
<dbReference type="AlphaFoldDB" id="A0AAV9S6M6"/>
<evidence type="ECO:0000313" key="1">
    <source>
        <dbReference type="EMBL" id="KAK5616882.1"/>
    </source>
</evidence>